<dbReference type="Gene3D" id="3.30.40.10">
    <property type="entry name" value="Zinc/RING finger domain, C3HC4 (zinc finger)"/>
    <property type="match status" value="2"/>
</dbReference>
<feature type="region of interest" description="Disordered" evidence="4">
    <location>
        <begin position="27"/>
        <end position="57"/>
    </location>
</feature>
<organism evidence="7 8">
    <name type="scientific">Drosophila arizonae</name>
    <name type="common">Fruit fly</name>
    <dbReference type="NCBI Taxonomy" id="7263"/>
    <lineage>
        <taxon>Eukaryota</taxon>
        <taxon>Metazoa</taxon>
        <taxon>Ecdysozoa</taxon>
        <taxon>Arthropoda</taxon>
        <taxon>Hexapoda</taxon>
        <taxon>Insecta</taxon>
        <taxon>Pterygota</taxon>
        <taxon>Neoptera</taxon>
        <taxon>Endopterygota</taxon>
        <taxon>Diptera</taxon>
        <taxon>Brachycera</taxon>
        <taxon>Muscomorpha</taxon>
        <taxon>Ephydroidea</taxon>
        <taxon>Drosophilidae</taxon>
        <taxon>Drosophila</taxon>
    </lineage>
</organism>
<feature type="chain" id="PRO_5046373525" evidence="5">
    <location>
        <begin position="21"/>
        <end position="162"/>
    </location>
</feature>
<reference evidence="8" key="3">
    <citation type="submission" date="2025-08" db="UniProtKB">
        <authorList>
            <consortium name="RefSeq"/>
        </authorList>
    </citation>
    <scope>IDENTIFICATION</scope>
    <source>
        <tissue evidence="8">Whole organism</tissue>
    </source>
</reference>
<keyword evidence="2" id="KW-0862">Zinc</keyword>
<keyword evidence="5" id="KW-0732">Signal</keyword>
<evidence type="ECO:0000313" key="8">
    <source>
        <dbReference type="RefSeq" id="XP_017873919.1"/>
    </source>
</evidence>
<dbReference type="PROSITE" id="PS50089">
    <property type="entry name" value="ZF_RING_2"/>
    <property type="match status" value="2"/>
</dbReference>
<dbReference type="SMART" id="SM00184">
    <property type="entry name" value="RING"/>
    <property type="match status" value="2"/>
</dbReference>
<reference evidence="7" key="1">
    <citation type="journal article" date="1997" name="Nucleic Acids Res.">
        <title>tRNAscan-SE: a program for improved detection of transfer RNA genes in genomic sequence.</title>
        <authorList>
            <person name="Lowe T.M."/>
            <person name="Eddy S.R."/>
        </authorList>
    </citation>
    <scope>NUCLEOTIDE SEQUENCE [LARGE SCALE GENOMIC DNA]</scope>
</reference>
<evidence type="ECO:0000256" key="2">
    <source>
        <dbReference type="ARBA" id="ARBA00022833"/>
    </source>
</evidence>
<dbReference type="InterPro" id="IPR013083">
    <property type="entry name" value="Znf_RING/FYVE/PHD"/>
</dbReference>
<evidence type="ECO:0000259" key="6">
    <source>
        <dbReference type="PROSITE" id="PS50089"/>
    </source>
</evidence>
<proteinExistence type="predicted"/>
<keyword evidence="1 3" id="KW-0863">Zinc-finger</keyword>
<dbReference type="RefSeq" id="XP_017873919.1">
    <property type="nucleotide sequence ID" value="XM_018018430.1"/>
</dbReference>
<dbReference type="Proteomes" id="UP000694904">
    <property type="component" value="Chromosome 2"/>
</dbReference>
<evidence type="ECO:0000256" key="4">
    <source>
        <dbReference type="SAM" id="MobiDB-lite"/>
    </source>
</evidence>
<dbReference type="Pfam" id="PF13639">
    <property type="entry name" value="zf-RING_2"/>
    <property type="match status" value="1"/>
</dbReference>
<evidence type="ECO:0000256" key="1">
    <source>
        <dbReference type="ARBA" id="ARBA00022771"/>
    </source>
</evidence>
<dbReference type="InterPro" id="IPR001841">
    <property type="entry name" value="Znf_RING"/>
</dbReference>
<keyword evidence="7" id="KW-1185">Reference proteome</keyword>
<sequence length="162" mass="18838">MIPMQLVLGIGCVIVAAVAAIYFSQPVPQRPHSSGGCRNDDNNDRSFNNSKKRKFRENKPGDNCLICLEEMTEESMHKMRCGHALCKLPCFHEYRKWRRNCPYCEQIVIRIDQPGDACSICCEPMEVQEMEYLRCEHALHTQCLQEYKKNNYKTCPICLRNM</sequence>
<dbReference type="SUPFAM" id="SSF57850">
    <property type="entry name" value="RING/U-box"/>
    <property type="match status" value="2"/>
</dbReference>
<evidence type="ECO:0000256" key="5">
    <source>
        <dbReference type="SAM" id="SignalP"/>
    </source>
</evidence>
<feature type="domain" description="RING-type" evidence="6">
    <location>
        <begin position="118"/>
        <end position="158"/>
    </location>
</feature>
<accession>A0ABM1Q383</accession>
<keyword evidence="1 3" id="KW-0479">Metal-binding</keyword>
<feature type="domain" description="RING-type" evidence="6">
    <location>
        <begin position="64"/>
        <end position="105"/>
    </location>
</feature>
<name>A0ABM1Q383_DROAR</name>
<dbReference type="GeneID" id="108621234"/>
<evidence type="ECO:0000256" key="3">
    <source>
        <dbReference type="PROSITE-ProRule" id="PRU00175"/>
    </source>
</evidence>
<feature type="signal peptide" evidence="5">
    <location>
        <begin position="1"/>
        <end position="20"/>
    </location>
</feature>
<protein>
    <submittedName>
        <fullName evidence="8">Uncharacterized protein LOC108621234</fullName>
    </submittedName>
</protein>
<evidence type="ECO:0000313" key="7">
    <source>
        <dbReference type="Proteomes" id="UP000694904"/>
    </source>
</evidence>
<gene>
    <name evidence="8" type="primary">LOC108621234</name>
</gene>
<reference evidence="7" key="2">
    <citation type="journal article" date="2016" name="G3 (Bethesda)">
        <title>Genome Evolution in Three Species of Cactophilic Drosophila.</title>
        <authorList>
            <person name="Sanchez-Flores A."/>
            <person name="Penazola F."/>
            <person name="Carpinteyro-Ponce J."/>
            <person name="Nazario-Yepiz N."/>
            <person name="Abreu-Goodger C."/>
            <person name="Machado C.A."/>
            <person name="Markow T.A."/>
        </authorList>
    </citation>
    <scope>NUCLEOTIDE SEQUENCE [LARGE SCALE GENOMIC DNA]</scope>
</reference>